<evidence type="ECO:0000313" key="2">
    <source>
        <dbReference type="EMBL" id="RDX77157.1"/>
    </source>
</evidence>
<accession>A0A371FFS4</accession>
<reference evidence="2" key="1">
    <citation type="submission" date="2018-05" db="EMBL/GenBank/DDBJ databases">
        <title>Draft genome of Mucuna pruriens seed.</title>
        <authorList>
            <person name="Nnadi N.E."/>
            <person name="Vos R."/>
            <person name="Hasami M.H."/>
            <person name="Devisetty U.K."/>
            <person name="Aguiy J.C."/>
        </authorList>
    </citation>
    <scope>NUCLEOTIDE SEQUENCE [LARGE SCALE GENOMIC DNA]</scope>
    <source>
        <strain evidence="2">JCA_2017</strain>
    </source>
</reference>
<proteinExistence type="predicted"/>
<evidence type="ECO:0000313" key="3">
    <source>
        <dbReference type="Proteomes" id="UP000257109"/>
    </source>
</evidence>
<evidence type="ECO:0000256" key="1">
    <source>
        <dbReference type="SAM" id="MobiDB-lite"/>
    </source>
</evidence>
<feature type="region of interest" description="Disordered" evidence="1">
    <location>
        <begin position="117"/>
        <end position="158"/>
    </location>
</feature>
<feature type="compositionally biased region" description="Basic and acidic residues" evidence="1">
    <location>
        <begin position="133"/>
        <end position="152"/>
    </location>
</feature>
<organism evidence="2 3">
    <name type="scientific">Mucuna pruriens</name>
    <name type="common">Velvet bean</name>
    <name type="synonym">Dolichos pruriens</name>
    <dbReference type="NCBI Taxonomy" id="157652"/>
    <lineage>
        <taxon>Eukaryota</taxon>
        <taxon>Viridiplantae</taxon>
        <taxon>Streptophyta</taxon>
        <taxon>Embryophyta</taxon>
        <taxon>Tracheophyta</taxon>
        <taxon>Spermatophyta</taxon>
        <taxon>Magnoliopsida</taxon>
        <taxon>eudicotyledons</taxon>
        <taxon>Gunneridae</taxon>
        <taxon>Pentapetalae</taxon>
        <taxon>rosids</taxon>
        <taxon>fabids</taxon>
        <taxon>Fabales</taxon>
        <taxon>Fabaceae</taxon>
        <taxon>Papilionoideae</taxon>
        <taxon>50 kb inversion clade</taxon>
        <taxon>NPAAA clade</taxon>
        <taxon>indigoferoid/millettioid clade</taxon>
        <taxon>Phaseoleae</taxon>
        <taxon>Mucuna</taxon>
    </lineage>
</organism>
<comment type="caution">
    <text evidence="2">The sequence shown here is derived from an EMBL/GenBank/DDBJ whole genome shotgun (WGS) entry which is preliminary data.</text>
</comment>
<sequence>MKGLIFEFFVDNISVMVNFQKSDSLNCNSCNLLPIQVGIGPDNLFSPASSITKFVQLLKESGMSLVKSSWTTIEIVPLAHRNEKESENLFVDRSRAANPLRNDGIDTASWRNFQVEEGLNPPANSTEDLSNSNEKESQTDLEYFRQKHKMTDQEISSL</sequence>
<dbReference type="EMBL" id="QJKJ01009269">
    <property type="protein sequence ID" value="RDX77157.1"/>
    <property type="molecule type" value="Genomic_DNA"/>
</dbReference>
<protein>
    <submittedName>
        <fullName evidence="2">Uncharacterized protein</fullName>
    </submittedName>
</protein>
<dbReference type="AlphaFoldDB" id="A0A371FFS4"/>
<name>A0A371FFS4_MUCPR</name>
<feature type="compositionally biased region" description="Polar residues" evidence="1">
    <location>
        <begin position="122"/>
        <end position="132"/>
    </location>
</feature>
<feature type="non-terminal residue" evidence="2">
    <location>
        <position position="1"/>
    </location>
</feature>
<gene>
    <name evidence="2" type="ORF">CR513_42764</name>
</gene>
<dbReference type="Proteomes" id="UP000257109">
    <property type="component" value="Unassembled WGS sequence"/>
</dbReference>
<keyword evidence="3" id="KW-1185">Reference proteome</keyword>